<dbReference type="Gene3D" id="1.25.40.390">
    <property type="match status" value="2"/>
</dbReference>
<keyword evidence="4" id="KW-0472">Membrane</keyword>
<organism evidence="8 9">
    <name type="scientific">Pseudobacter ginsenosidimutans</name>
    <dbReference type="NCBI Taxonomy" id="661488"/>
    <lineage>
        <taxon>Bacteria</taxon>
        <taxon>Pseudomonadati</taxon>
        <taxon>Bacteroidota</taxon>
        <taxon>Chitinophagia</taxon>
        <taxon>Chitinophagales</taxon>
        <taxon>Chitinophagaceae</taxon>
        <taxon>Pseudobacter</taxon>
    </lineage>
</organism>
<dbReference type="Proteomes" id="UP000293874">
    <property type="component" value="Unassembled WGS sequence"/>
</dbReference>
<accession>A0A4Q7MS96</accession>
<dbReference type="Pfam" id="PF14322">
    <property type="entry name" value="SusD-like_3"/>
    <property type="match status" value="1"/>
</dbReference>
<comment type="similarity">
    <text evidence="2">Belongs to the SusD family.</text>
</comment>
<feature type="domain" description="SusD-like N-terminal" evidence="7">
    <location>
        <begin position="22"/>
        <end position="239"/>
    </location>
</feature>
<reference evidence="8 9" key="1">
    <citation type="submission" date="2019-02" db="EMBL/GenBank/DDBJ databases">
        <title>Genomic Encyclopedia of Type Strains, Phase IV (KMG-IV): sequencing the most valuable type-strain genomes for metagenomic binning, comparative biology and taxonomic classification.</title>
        <authorList>
            <person name="Goeker M."/>
        </authorList>
    </citation>
    <scope>NUCLEOTIDE SEQUENCE [LARGE SCALE GENOMIC DNA]</scope>
    <source>
        <strain evidence="8 9">DSM 18116</strain>
    </source>
</reference>
<evidence type="ECO:0000313" key="9">
    <source>
        <dbReference type="Proteomes" id="UP000293874"/>
    </source>
</evidence>
<protein>
    <submittedName>
        <fullName evidence="8">SusD-like starch-binding protein associating with outer membrane</fullName>
    </submittedName>
</protein>
<dbReference type="CDD" id="cd08977">
    <property type="entry name" value="SusD"/>
    <property type="match status" value="1"/>
</dbReference>
<sequence>MKKKLFYITAIMGATLFGSCSKFLEEKSQSEVIPKTTVDFRELLMGSGYYPSQEPAAFLYFMDDDVEFNSTFDNGSAVGSSTAKMYYPAFSWQPFFVDYNGLGDPVAQDPGTTGYATYYAWIKGCNAVLDYIDDAIGTQAERDRVKAEALAVRALYYWRLVNLYGDPYNSNPNGLAVPLKLTSTIEEVPTKRATVKEVYDVIVRDLREATRLMDPMPVVRTDYHINQPAIHILLSRVYLFMENWEGSVAEADKAFEQGSRLWDMTQLTAAYLHNYSNPEVEWLYGGSTQPDQSTYIPSNHLLGMFDENDARRKYGFGLSNQNVNYVLVSKLATGVDLRQSIRTSEAVLNRAEANVQLNQLTPAMNDLNALRRYRIPNYADENITDKAQLLQAIRDERRKEFCYELFRWFDLRRYGMPSISHVYKAEPGQPDQTYVLKEKDPMYVLPFPNSLLIRNPALEQNPSAKMGERPGN</sequence>
<evidence type="ECO:0000256" key="1">
    <source>
        <dbReference type="ARBA" id="ARBA00004442"/>
    </source>
</evidence>
<dbReference type="Pfam" id="PF07980">
    <property type="entry name" value="SusD_RagB"/>
    <property type="match status" value="1"/>
</dbReference>
<dbReference type="InterPro" id="IPR011990">
    <property type="entry name" value="TPR-like_helical_dom_sf"/>
</dbReference>
<dbReference type="InterPro" id="IPR012944">
    <property type="entry name" value="SusD_RagB_dom"/>
</dbReference>
<feature type="domain" description="RagB/SusD" evidence="6">
    <location>
        <begin position="340"/>
        <end position="462"/>
    </location>
</feature>
<keyword evidence="5" id="KW-0998">Cell outer membrane</keyword>
<evidence type="ECO:0000313" key="8">
    <source>
        <dbReference type="EMBL" id="RZS70739.1"/>
    </source>
</evidence>
<evidence type="ECO:0000256" key="4">
    <source>
        <dbReference type="ARBA" id="ARBA00023136"/>
    </source>
</evidence>
<comment type="subcellular location">
    <subcellularLocation>
        <location evidence="1">Cell outer membrane</location>
    </subcellularLocation>
</comment>
<evidence type="ECO:0000256" key="3">
    <source>
        <dbReference type="ARBA" id="ARBA00022729"/>
    </source>
</evidence>
<evidence type="ECO:0000256" key="5">
    <source>
        <dbReference type="ARBA" id="ARBA00023237"/>
    </source>
</evidence>
<dbReference type="AlphaFoldDB" id="A0A4Q7MS96"/>
<evidence type="ECO:0000256" key="2">
    <source>
        <dbReference type="ARBA" id="ARBA00006275"/>
    </source>
</evidence>
<evidence type="ECO:0000259" key="7">
    <source>
        <dbReference type="Pfam" id="PF14322"/>
    </source>
</evidence>
<dbReference type="InterPro" id="IPR033985">
    <property type="entry name" value="SusD-like_N"/>
</dbReference>
<proteinExistence type="inferred from homology"/>
<dbReference type="RefSeq" id="WP_147122147.1">
    <property type="nucleotide sequence ID" value="NZ_CP042431.1"/>
</dbReference>
<keyword evidence="3" id="KW-0732">Signal</keyword>
<gene>
    <name evidence="8" type="ORF">EV199_2632</name>
</gene>
<keyword evidence="9" id="KW-1185">Reference proteome</keyword>
<name>A0A4Q7MS96_9BACT</name>
<dbReference type="PROSITE" id="PS51257">
    <property type="entry name" value="PROKAR_LIPOPROTEIN"/>
    <property type="match status" value="1"/>
</dbReference>
<comment type="caution">
    <text evidence="8">The sequence shown here is derived from an EMBL/GenBank/DDBJ whole genome shotgun (WGS) entry which is preliminary data.</text>
</comment>
<evidence type="ECO:0000259" key="6">
    <source>
        <dbReference type="Pfam" id="PF07980"/>
    </source>
</evidence>
<dbReference type="EMBL" id="SGXA01000002">
    <property type="protein sequence ID" value="RZS70739.1"/>
    <property type="molecule type" value="Genomic_DNA"/>
</dbReference>
<dbReference type="SUPFAM" id="SSF48452">
    <property type="entry name" value="TPR-like"/>
    <property type="match status" value="1"/>
</dbReference>
<dbReference type="GO" id="GO:0009279">
    <property type="term" value="C:cell outer membrane"/>
    <property type="evidence" value="ECO:0007669"/>
    <property type="project" value="UniProtKB-SubCell"/>
</dbReference>